<evidence type="ECO:0000313" key="2">
    <source>
        <dbReference type="Proteomes" id="UP001501444"/>
    </source>
</evidence>
<reference evidence="2" key="1">
    <citation type="journal article" date="2019" name="Int. J. Syst. Evol. Microbiol.">
        <title>The Global Catalogue of Microorganisms (GCM) 10K type strain sequencing project: providing services to taxonomists for standard genome sequencing and annotation.</title>
        <authorList>
            <consortium name="The Broad Institute Genomics Platform"/>
            <consortium name="The Broad Institute Genome Sequencing Center for Infectious Disease"/>
            <person name="Wu L."/>
            <person name="Ma J."/>
        </authorList>
    </citation>
    <scope>NUCLEOTIDE SEQUENCE [LARGE SCALE GENOMIC DNA]</scope>
    <source>
        <strain evidence="2">JCM 3272</strain>
    </source>
</reference>
<evidence type="ECO:0008006" key="3">
    <source>
        <dbReference type="Google" id="ProtNLM"/>
    </source>
</evidence>
<gene>
    <name evidence="1" type="ORF">GCM10010170_011690</name>
</gene>
<accession>A0ABP5SMA4</accession>
<protein>
    <recommendedName>
        <fullName evidence="3">DUF1963 domain-containing protein</fullName>
    </recommendedName>
</protein>
<dbReference type="Gene3D" id="2.30.320.10">
    <property type="entry name" value="YwqG-like"/>
    <property type="match status" value="1"/>
</dbReference>
<dbReference type="SUPFAM" id="SSF103032">
    <property type="entry name" value="Hypothetical protein YwqG"/>
    <property type="match status" value="1"/>
</dbReference>
<comment type="caution">
    <text evidence="1">The sequence shown here is derived from an EMBL/GenBank/DDBJ whole genome shotgun (WGS) entry which is preliminary data.</text>
</comment>
<keyword evidence="2" id="KW-1185">Reference proteome</keyword>
<dbReference type="Pfam" id="PF09234">
    <property type="entry name" value="DUF1963"/>
    <property type="match status" value="1"/>
</dbReference>
<proteinExistence type="predicted"/>
<evidence type="ECO:0000313" key="1">
    <source>
        <dbReference type="EMBL" id="GAA2332637.1"/>
    </source>
</evidence>
<dbReference type="Proteomes" id="UP001501444">
    <property type="component" value="Unassembled WGS sequence"/>
</dbReference>
<dbReference type="InterPro" id="IPR015315">
    <property type="entry name" value="DUF1963"/>
</dbReference>
<sequence>MARVRTDDELVALARDVFPAGVAERWLGLRRAAVGLVPLPVGDVRTPVVGHLGGEPELPNDVPWPEAGGGRPLYHVATVDLGALAPEAAAAAGVPAQGRLLFFVDEALFEDGADEDDEAEGPVPAAAARLVHVPAGRTVRRRSTPGRGNAYERTRLGARLVATAPGAHDAAVRRAFGAELDDPGHPLFGLPLARALADPEPDHRLGGHPQPLRGPVELDAAVAALGPGADVRLLAQFDRGDPDIAWHGDDGVLLYWLIRADDLAAARFDRAVFVLRRPYPNWE</sequence>
<name>A0ABP5SMA4_9ACTN</name>
<organism evidence="1 2">
    <name type="scientific">Dactylosporangium salmoneum</name>
    <dbReference type="NCBI Taxonomy" id="53361"/>
    <lineage>
        <taxon>Bacteria</taxon>
        <taxon>Bacillati</taxon>
        <taxon>Actinomycetota</taxon>
        <taxon>Actinomycetes</taxon>
        <taxon>Micromonosporales</taxon>
        <taxon>Micromonosporaceae</taxon>
        <taxon>Dactylosporangium</taxon>
    </lineage>
</organism>
<dbReference type="InterPro" id="IPR035948">
    <property type="entry name" value="YwqG-like_sf"/>
</dbReference>
<dbReference type="EMBL" id="BAAARV010000007">
    <property type="protein sequence ID" value="GAA2332637.1"/>
    <property type="molecule type" value="Genomic_DNA"/>
</dbReference>